<keyword evidence="4" id="KW-1185">Reference proteome</keyword>
<organism evidence="3 4">
    <name type="scientific">Erythrobacter litoralis</name>
    <dbReference type="NCBI Taxonomy" id="39960"/>
    <lineage>
        <taxon>Bacteria</taxon>
        <taxon>Pseudomonadati</taxon>
        <taxon>Pseudomonadota</taxon>
        <taxon>Alphaproteobacteria</taxon>
        <taxon>Sphingomonadales</taxon>
        <taxon>Erythrobacteraceae</taxon>
        <taxon>Erythrobacter/Porphyrobacter group</taxon>
        <taxon>Erythrobacter</taxon>
    </lineage>
</organism>
<dbReference type="SUPFAM" id="SSF51206">
    <property type="entry name" value="cAMP-binding domain-like"/>
    <property type="match status" value="1"/>
</dbReference>
<dbReference type="CDD" id="cd00038">
    <property type="entry name" value="CAP_ED"/>
    <property type="match status" value="1"/>
</dbReference>
<keyword evidence="1" id="KW-0812">Transmembrane</keyword>
<protein>
    <recommendedName>
        <fullName evidence="2">Cyclic nucleotide-binding domain-containing protein</fullName>
    </recommendedName>
</protein>
<evidence type="ECO:0000313" key="4">
    <source>
        <dbReference type="Proteomes" id="UP000027866"/>
    </source>
</evidence>
<keyword evidence="1" id="KW-1133">Transmembrane helix</keyword>
<gene>
    <name evidence="3" type="ORF">EH32_00615</name>
</gene>
<dbReference type="InterPro" id="IPR000595">
    <property type="entry name" value="cNMP-bd_dom"/>
</dbReference>
<dbReference type="KEGG" id="elq:Ga0102493_111430"/>
<name>A0A074MK86_9SPHN</name>
<dbReference type="OrthoDB" id="7638398at2"/>
<dbReference type="EMBL" id="JMIX01000010">
    <property type="protein sequence ID" value="KEO92278.1"/>
    <property type="molecule type" value="Genomic_DNA"/>
</dbReference>
<proteinExistence type="predicted"/>
<evidence type="ECO:0000256" key="1">
    <source>
        <dbReference type="SAM" id="Phobius"/>
    </source>
</evidence>
<evidence type="ECO:0000259" key="2">
    <source>
        <dbReference type="PROSITE" id="PS50042"/>
    </source>
</evidence>
<dbReference type="Gene3D" id="2.60.120.10">
    <property type="entry name" value="Jelly Rolls"/>
    <property type="match status" value="1"/>
</dbReference>
<keyword evidence="1" id="KW-0472">Membrane</keyword>
<comment type="caution">
    <text evidence="3">The sequence shown here is derived from an EMBL/GenBank/DDBJ whole genome shotgun (WGS) entry which is preliminary data.</text>
</comment>
<dbReference type="InterPro" id="IPR014710">
    <property type="entry name" value="RmlC-like_jellyroll"/>
</dbReference>
<dbReference type="PROSITE" id="PS50042">
    <property type="entry name" value="CNMP_BINDING_3"/>
    <property type="match status" value="1"/>
</dbReference>
<dbReference type="InterPro" id="IPR018490">
    <property type="entry name" value="cNMP-bd_dom_sf"/>
</dbReference>
<feature type="transmembrane region" description="Helical" evidence="1">
    <location>
        <begin position="12"/>
        <end position="30"/>
    </location>
</feature>
<dbReference type="PATRIC" id="fig|39960.10.peg.513"/>
<dbReference type="RefSeq" id="WP_034905343.1">
    <property type="nucleotide sequence ID" value="NZ_CP017057.1"/>
</dbReference>
<sequence length="221" mass="25094">MLFAFFIRDELPLRSLIIVSTIIYIAYYYFALDPPLWDAIVTSVLMIFANLYVLGQVLLERTTFRLSPDEKRLFDAFETLTPGQFRRVLKIARWQVADDPEGTVLTREAEPSGALFYVFDGIISVQKGERIFRLPEGNFVGEIAFVLKRKTTATTVAPQGVRYVEWDADALRKVGRRYPNLGNALNALLTRDLARKLGASYRPDDALPPTRESVELLEAAE</sequence>
<accession>A0A074MK86</accession>
<reference evidence="3 4" key="1">
    <citation type="submission" date="2014-04" db="EMBL/GenBank/DDBJ databases">
        <title>A comprehensive comparison of genomes of Erythrobacter spp. Strains.</title>
        <authorList>
            <person name="Zheng Q."/>
        </authorList>
    </citation>
    <scope>NUCLEOTIDE SEQUENCE [LARGE SCALE GENOMIC DNA]</scope>
    <source>
        <strain evidence="3 4">DSM 8509</strain>
    </source>
</reference>
<feature type="domain" description="Cyclic nucleotide-binding" evidence="2">
    <location>
        <begin position="76"/>
        <end position="174"/>
    </location>
</feature>
<dbReference type="Proteomes" id="UP000027866">
    <property type="component" value="Unassembled WGS sequence"/>
</dbReference>
<feature type="transmembrane region" description="Helical" evidence="1">
    <location>
        <begin position="36"/>
        <end position="59"/>
    </location>
</feature>
<dbReference type="AlphaFoldDB" id="A0A074MK86"/>
<dbReference type="Pfam" id="PF00027">
    <property type="entry name" value="cNMP_binding"/>
    <property type="match status" value="1"/>
</dbReference>
<evidence type="ECO:0000313" key="3">
    <source>
        <dbReference type="EMBL" id="KEO92278.1"/>
    </source>
</evidence>